<evidence type="ECO:0000256" key="1">
    <source>
        <dbReference type="SAM" id="Coils"/>
    </source>
</evidence>
<accession>F0WQB0</accession>
<evidence type="ECO:0000256" key="2">
    <source>
        <dbReference type="SAM" id="MobiDB-lite"/>
    </source>
</evidence>
<gene>
    <name evidence="3" type="primary">AlNc14C197G8591</name>
    <name evidence="3" type="ORF">ALNC14_096620</name>
</gene>
<dbReference type="EMBL" id="FR824242">
    <property type="protein sequence ID" value="CCA23518.1"/>
    <property type="molecule type" value="Genomic_DNA"/>
</dbReference>
<keyword evidence="1" id="KW-0175">Coiled coil</keyword>
<sequence>MRSTRASEFSPNNKKSSYLDQNSSHSSKHSLKLVSSCPSSPQANSPLKSDAKSRSPPHKVLIPVSCRSSAPIHIAGRHSRPSVDPIAPSQNYNLSTVHYSEQLLEQVSVLKSILGLSEDDLKWKVESLKGNSFLIAEQQLELAEERYDRLICEQSQFMRTATNEQRDRLEQTLNECIDRLKESTFPPERSLKHILDEAILTKLEGETQAWNHSSAILPFLTPDLSKQNAALLDTLHGIPSSTAFEMIQKCEKSLQMCALFASARASTFLKYKLEMAESLKCIEVWKSRRENAKELTFELLKRERLWTSQQTEENNHSLKLLRSLIPRDIHSLSVEALIEKAYTLGVLYTHDLGVYLKSNRFLHWIVLHEKDIAKDDFLSALSAPFFTNITSYDIHECRAVWAVMPEAFEADKEERKSAWRTQFREHLEMMVKQESGQVVRAGWDPTRNARGEVRLHPLSHRQVLNPVYTYTSESEIHTKLERFSTQKQRVIERKEAISRVELEIPQAKMEYLAIADDARCEDIQKRVPKEILVRLRDQAKAKFQALTKSREALILELSHLERNIATSTPSMEQFLIEIERIRQLDEKTRSSRIIGPFSQTLTLEPRARIAFRKMSVEEEVHERREELSHAIAERGKEVEGEVFQKSEDIRPSSSPKAVRIAPQVLQFFKNAHQRVHSSRNIAWLRSTEPAKKLQDNPLESVDTNVSRVDVVPRAKSKAVSRLFENCFVTDFVTVPESPTSFLMELQARHKLHRIE</sequence>
<feature type="region of interest" description="Disordered" evidence="2">
    <location>
        <begin position="1"/>
        <end position="59"/>
    </location>
</feature>
<reference evidence="3" key="2">
    <citation type="submission" date="2011-02" db="EMBL/GenBank/DDBJ databases">
        <authorList>
            <person name="MacLean D."/>
        </authorList>
    </citation>
    <scope>NUCLEOTIDE SEQUENCE</scope>
</reference>
<name>F0WQB0_9STRA</name>
<feature type="coiled-coil region" evidence="1">
    <location>
        <begin position="133"/>
        <end position="179"/>
    </location>
</feature>
<feature type="compositionally biased region" description="Polar residues" evidence="2">
    <location>
        <begin position="1"/>
        <end position="22"/>
    </location>
</feature>
<dbReference type="AlphaFoldDB" id="F0WQB0"/>
<organism evidence="3">
    <name type="scientific">Albugo laibachii Nc14</name>
    <dbReference type="NCBI Taxonomy" id="890382"/>
    <lineage>
        <taxon>Eukaryota</taxon>
        <taxon>Sar</taxon>
        <taxon>Stramenopiles</taxon>
        <taxon>Oomycota</taxon>
        <taxon>Peronosporomycetes</taxon>
        <taxon>Albuginales</taxon>
        <taxon>Albuginaceae</taxon>
        <taxon>Albugo</taxon>
    </lineage>
</organism>
<proteinExistence type="predicted"/>
<protein>
    <submittedName>
        <fullName evidence="3">Uncharacterized protein AlNc14C197G8591</fullName>
    </submittedName>
</protein>
<feature type="compositionally biased region" description="Polar residues" evidence="2">
    <location>
        <begin position="37"/>
        <end position="47"/>
    </location>
</feature>
<reference evidence="3" key="1">
    <citation type="journal article" date="2011" name="PLoS Biol.">
        <title>Gene gain and loss during evolution of obligate parasitism in the white rust pathogen of Arabidopsis thaliana.</title>
        <authorList>
            <person name="Kemen E."/>
            <person name="Gardiner A."/>
            <person name="Schultz-Larsen T."/>
            <person name="Kemen A.C."/>
            <person name="Balmuth A.L."/>
            <person name="Robert-Seilaniantz A."/>
            <person name="Bailey K."/>
            <person name="Holub E."/>
            <person name="Studholme D.J."/>
            <person name="Maclean D."/>
            <person name="Jones J.D."/>
        </authorList>
    </citation>
    <scope>NUCLEOTIDE SEQUENCE</scope>
</reference>
<dbReference type="HOGENOM" id="CLU_017342_0_0_1"/>
<evidence type="ECO:0000313" key="3">
    <source>
        <dbReference type="EMBL" id="CCA23518.1"/>
    </source>
</evidence>